<dbReference type="AlphaFoldDB" id="A0A8J2RW47"/>
<protein>
    <submittedName>
        <fullName evidence="2">Uncharacterized protein</fullName>
    </submittedName>
</protein>
<dbReference type="EMBL" id="CAKKLH010000209">
    <property type="protein sequence ID" value="CAH0105977.1"/>
    <property type="molecule type" value="Genomic_DNA"/>
</dbReference>
<sequence>MQKYFVVLILAFASVNTLLVDEEPLDLSRHRRQTESFDVVPEVVEPSAETLITDSATKQATPSSFLPNSEDCVYTHNRQFLGLVLYVRINIRSALECGNSVCSSDARCTHFTYNPNLNGGTCTLCSQPGSGGTWSVPTPPSRHIVCGHIPRRSCNPNALLSVCLGLNLGLGILGKK</sequence>
<gene>
    <name evidence="2" type="ORF">DGAL_LOCUS9125</name>
</gene>
<feature type="chain" id="PRO_5035321677" evidence="1">
    <location>
        <begin position="18"/>
        <end position="176"/>
    </location>
</feature>
<proteinExistence type="predicted"/>
<reference evidence="2" key="1">
    <citation type="submission" date="2021-11" db="EMBL/GenBank/DDBJ databases">
        <authorList>
            <person name="Schell T."/>
        </authorList>
    </citation>
    <scope>NUCLEOTIDE SEQUENCE</scope>
    <source>
        <strain evidence="2">M5</strain>
    </source>
</reference>
<accession>A0A8J2RW47</accession>
<organism evidence="2 3">
    <name type="scientific">Daphnia galeata</name>
    <dbReference type="NCBI Taxonomy" id="27404"/>
    <lineage>
        <taxon>Eukaryota</taxon>
        <taxon>Metazoa</taxon>
        <taxon>Ecdysozoa</taxon>
        <taxon>Arthropoda</taxon>
        <taxon>Crustacea</taxon>
        <taxon>Branchiopoda</taxon>
        <taxon>Diplostraca</taxon>
        <taxon>Cladocera</taxon>
        <taxon>Anomopoda</taxon>
        <taxon>Daphniidae</taxon>
        <taxon>Daphnia</taxon>
    </lineage>
</organism>
<name>A0A8J2RW47_9CRUS</name>
<comment type="caution">
    <text evidence="2">The sequence shown here is derived from an EMBL/GenBank/DDBJ whole genome shotgun (WGS) entry which is preliminary data.</text>
</comment>
<evidence type="ECO:0000313" key="2">
    <source>
        <dbReference type="EMBL" id="CAH0105977.1"/>
    </source>
</evidence>
<evidence type="ECO:0000313" key="3">
    <source>
        <dbReference type="Proteomes" id="UP000789390"/>
    </source>
</evidence>
<keyword evidence="1" id="KW-0732">Signal</keyword>
<dbReference type="Gene3D" id="3.50.4.10">
    <property type="entry name" value="Hepatocyte Growth Factor"/>
    <property type="match status" value="1"/>
</dbReference>
<dbReference type="OrthoDB" id="6386022at2759"/>
<dbReference type="Proteomes" id="UP000789390">
    <property type="component" value="Unassembled WGS sequence"/>
</dbReference>
<feature type="signal peptide" evidence="1">
    <location>
        <begin position="1"/>
        <end position="17"/>
    </location>
</feature>
<keyword evidence="3" id="KW-1185">Reference proteome</keyword>
<evidence type="ECO:0000256" key="1">
    <source>
        <dbReference type="SAM" id="SignalP"/>
    </source>
</evidence>